<dbReference type="GO" id="GO:0006584">
    <property type="term" value="P:catecholamine metabolic process"/>
    <property type="evidence" value="ECO:0007669"/>
    <property type="project" value="UniProtKB-KW"/>
</dbReference>
<feature type="region of interest" description="Disordered" evidence="7">
    <location>
        <begin position="1"/>
        <end position="20"/>
    </location>
</feature>
<keyword evidence="2" id="KW-0489">Methyltransferase</keyword>
<keyword evidence="9" id="KW-1185">Reference proteome</keyword>
<evidence type="ECO:0000256" key="6">
    <source>
        <dbReference type="ARBA" id="ARBA00023453"/>
    </source>
</evidence>
<evidence type="ECO:0000256" key="5">
    <source>
        <dbReference type="ARBA" id="ARBA00022939"/>
    </source>
</evidence>
<dbReference type="GO" id="GO:0032259">
    <property type="term" value="P:methylation"/>
    <property type="evidence" value="ECO:0007669"/>
    <property type="project" value="UniProtKB-KW"/>
</dbReference>
<evidence type="ECO:0000256" key="4">
    <source>
        <dbReference type="ARBA" id="ARBA00022691"/>
    </source>
</evidence>
<dbReference type="AlphaFoldDB" id="A0A9W9U8C1"/>
<dbReference type="PANTHER" id="PTHR43836:SF8">
    <property type="entry name" value="PUTATIVE (AFU_ORTHOLOGUE AFUA_5G06990)-RELATED"/>
    <property type="match status" value="1"/>
</dbReference>
<dbReference type="EC" id="2.1.1.6" evidence="1"/>
<reference evidence="8" key="1">
    <citation type="submission" date="2022-12" db="EMBL/GenBank/DDBJ databases">
        <authorList>
            <person name="Petersen C."/>
        </authorList>
    </citation>
    <scope>NUCLEOTIDE SEQUENCE</scope>
    <source>
        <strain evidence="8">IBT 21472</strain>
    </source>
</reference>
<dbReference type="Pfam" id="PF01596">
    <property type="entry name" value="Methyltransf_3"/>
    <property type="match status" value="1"/>
</dbReference>
<gene>
    <name evidence="8" type="ORF">N7476_002093</name>
</gene>
<dbReference type="InterPro" id="IPR029063">
    <property type="entry name" value="SAM-dependent_MTases_sf"/>
</dbReference>
<organism evidence="8 9">
    <name type="scientific">Penicillium atrosanguineum</name>
    <dbReference type="NCBI Taxonomy" id="1132637"/>
    <lineage>
        <taxon>Eukaryota</taxon>
        <taxon>Fungi</taxon>
        <taxon>Dikarya</taxon>
        <taxon>Ascomycota</taxon>
        <taxon>Pezizomycotina</taxon>
        <taxon>Eurotiomycetes</taxon>
        <taxon>Eurotiomycetidae</taxon>
        <taxon>Eurotiales</taxon>
        <taxon>Aspergillaceae</taxon>
        <taxon>Penicillium</taxon>
    </lineage>
</organism>
<sequence>MAARQRSPSAHARPGERSREEGREMKLLHFIYDQPNIDDIRGHPQKVLDLMDQFEEEYHMMTVGGPKGKIVKDLIAESKPKTMIELGCYVGYSAIMFGDAVRQNGGERYLSLELNPEWTAIANMLIELAGLRDFVRVIVGRSDVSLDKLFKSGQVKKIELMFIDHYKPAYTTDVKLCEYHGMIQPGTILAADNVLYPGNPPYLEYIRSTVEQKREAAKTGPVKEYNTVGMRERTIQSFMPENDVPAFETVGNPNLVYKSELCQPEGERDAVEVSRCVEIQEA</sequence>
<evidence type="ECO:0000256" key="1">
    <source>
        <dbReference type="ARBA" id="ARBA00012880"/>
    </source>
</evidence>
<proteinExistence type="inferred from homology"/>
<evidence type="ECO:0000313" key="9">
    <source>
        <dbReference type="Proteomes" id="UP001147746"/>
    </source>
</evidence>
<dbReference type="PROSITE" id="PS51682">
    <property type="entry name" value="SAM_OMT_I"/>
    <property type="match status" value="1"/>
</dbReference>
<dbReference type="InterPro" id="IPR002935">
    <property type="entry name" value="SAM_O-MeTrfase"/>
</dbReference>
<dbReference type="EMBL" id="JAPZBO010000002">
    <property type="protein sequence ID" value="KAJ5323493.1"/>
    <property type="molecule type" value="Genomic_DNA"/>
</dbReference>
<evidence type="ECO:0000313" key="8">
    <source>
        <dbReference type="EMBL" id="KAJ5323493.1"/>
    </source>
</evidence>
<dbReference type="Gene3D" id="3.40.50.150">
    <property type="entry name" value="Vaccinia Virus protein VP39"/>
    <property type="match status" value="1"/>
</dbReference>
<evidence type="ECO:0000256" key="7">
    <source>
        <dbReference type="SAM" id="MobiDB-lite"/>
    </source>
</evidence>
<keyword evidence="5" id="KW-0128">Catecholamine metabolism</keyword>
<protein>
    <recommendedName>
        <fullName evidence="1">catechol O-methyltransferase</fullName>
        <ecNumber evidence="1">2.1.1.6</ecNumber>
    </recommendedName>
</protein>
<keyword evidence="3" id="KW-0808">Transferase</keyword>
<name>A0A9W9U8C1_9EURO</name>
<dbReference type="OrthoDB" id="186626at2759"/>
<dbReference type="SUPFAM" id="SSF53335">
    <property type="entry name" value="S-adenosyl-L-methionine-dependent methyltransferases"/>
    <property type="match status" value="1"/>
</dbReference>
<dbReference type="GO" id="GO:0008171">
    <property type="term" value="F:O-methyltransferase activity"/>
    <property type="evidence" value="ECO:0007669"/>
    <property type="project" value="InterPro"/>
</dbReference>
<evidence type="ECO:0000256" key="2">
    <source>
        <dbReference type="ARBA" id="ARBA00022603"/>
    </source>
</evidence>
<comment type="similarity">
    <text evidence="6">Belongs to the class I-like SAM-binding methyltransferase superfamily. Cation-dependent O-methyltransferase family.</text>
</comment>
<comment type="caution">
    <text evidence="8">The sequence shown here is derived from an EMBL/GenBank/DDBJ whole genome shotgun (WGS) entry which is preliminary data.</text>
</comment>
<keyword evidence="4" id="KW-0949">S-adenosyl-L-methionine</keyword>
<evidence type="ECO:0000256" key="3">
    <source>
        <dbReference type="ARBA" id="ARBA00022679"/>
    </source>
</evidence>
<dbReference type="PANTHER" id="PTHR43836">
    <property type="entry name" value="CATECHOL O-METHYLTRANSFERASE 1-RELATED"/>
    <property type="match status" value="1"/>
</dbReference>
<reference evidence="8" key="2">
    <citation type="journal article" date="2023" name="IMA Fungus">
        <title>Comparative genomic study of the Penicillium genus elucidates a diverse pangenome and 15 lateral gene transfer events.</title>
        <authorList>
            <person name="Petersen C."/>
            <person name="Sorensen T."/>
            <person name="Nielsen M.R."/>
            <person name="Sondergaard T.E."/>
            <person name="Sorensen J.L."/>
            <person name="Fitzpatrick D.A."/>
            <person name="Frisvad J.C."/>
            <person name="Nielsen K.L."/>
        </authorList>
    </citation>
    <scope>NUCLEOTIDE SEQUENCE</scope>
    <source>
        <strain evidence="8">IBT 21472</strain>
    </source>
</reference>
<dbReference type="Proteomes" id="UP001147746">
    <property type="component" value="Unassembled WGS sequence"/>
</dbReference>
<accession>A0A9W9U8C1</accession>